<dbReference type="KEGG" id="rdi:CMV14_07460"/>
<name>A0A2A4FQ53_9SPHN</name>
<evidence type="ECO:0008006" key="3">
    <source>
        <dbReference type="Google" id="ProtNLM"/>
    </source>
</evidence>
<dbReference type="AlphaFoldDB" id="A0A2A4FQ53"/>
<keyword evidence="2" id="KW-1185">Reference proteome</keyword>
<comment type="caution">
    <text evidence="1">The sequence shown here is derived from an EMBL/GenBank/DDBJ whole genome shotgun (WGS) entry which is preliminary data.</text>
</comment>
<evidence type="ECO:0000313" key="1">
    <source>
        <dbReference type="EMBL" id="PCE40543.1"/>
    </source>
</evidence>
<gene>
    <name evidence="1" type="ORF">COO09_19655</name>
</gene>
<dbReference type="EMBL" id="NWUF01000026">
    <property type="protein sequence ID" value="PCE40543.1"/>
    <property type="molecule type" value="Genomic_DNA"/>
</dbReference>
<sequence length="482" mass="54172">MSNGDGILEDIARRGAEQRGKAPRDAVDFIYMSVDEMFDTPYAEVEAIQLASLKARFETMMEKIAPLRQLSQMQGITSIARIEDAAPLLFNPKVAKSYPLSLLENNQFGKLTQWLGRLTTHDLSQVDCTGLDTIDGWLDRLEAQTPMMVMHSSGTSGKLSIQPRSRIEMCHFVEIWFKYLNHYRGEFGAEIRDLGGTVPIFLPSYRHGRHIQRFLEIAMPAICGTEEDFICAFPGRLSADLLTLGGRLAAAQAQGEEGQLRLNPALLAMRDEMIEFQRRIPEYMDRYFERMLGYQGRRVLVAGTWTTHWNATEYGEARGVQGLFAPNSFPIAGGGSKGQVFPDDWYERICKFYGMPEMRANYGMVELTGLMQQCREGHYHPWPHQIPYLLDPKTGDLLPREGVQRGRFGYMDLSAETYWGGGLSGDEVTIHWGEKACVCGRQGPYVAPSIQRLSEQQGGDDKISCAGAQAAHDSAIEFLTRI</sequence>
<accession>A0A2A4FQ53</accession>
<evidence type="ECO:0000313" key="2">
    <source>
        <dbReference type="Proteomes" id="UP000218934"/>
    </source>
</evidence>
<organism evidence="1 2">
    <name type="scientific">Rhizorhabdus dicambivorans</name>
    <dbReference type="NCBI Taxonomy" id="1850238"/>
    <lineage>
        <taxon>Bacteria</taxon>
        <taxon>Pseudomonadati</taxon>
        <taxon>Pseudomonadota</taxon>
        <taxon>Alphaproteobacteria</taxon>
        <taxon>Sphingomonadales</taxon>
        <taxon>Sphingomonadaceae</taxon>
        <taxon>Rhizorhabdus</taxon>
    </lineage>
</organism>
<reference evidence="1 2" key="1">
    <citation type="submission" date="2017-09" db="EMBL/GenBank/DDBJ databases">
        <title>The Catabolism of 3,6-Dichlorosalicylic acid is Initiated by the Cytochrome P450 Monooxygenase DsmABC in Rhizorhabdus dicambivorans Ndbn-20.</title>
        <authorList>
            <person name="Na L."/>
        </authorList>
    </citation>
    <scope>NUCLEOTIDE SEQUENCE [LARGE SCALE GENOMIC DNA]</scope>
    <source>
        <strain evidence="1 2">Ndbn-20m</strain>
    </source>
</reference>
<protein>
    <recommendedName>
        <fullName evidence="3">Acyl-protein synthetase LuxE domain-containing protein</fullName>
    </recommendedName>
</protein>
<dbReference type="RefSeq" id="WP_066967453.1">
    <property type="nucleotide sequence ID" value="NZ_CP023449.1"/>
</dbReference>
<dbReference type="Proteomes" id="UP000218934">
    <property type="component" value="Unassembled WGS sequence"/>
</dbReference>
<dbReference type="OrthoDB" id="3597198at2"/>
<proteinExistence type="predicted"/>